<dbReference type="CDD" id="cd07765">
    <property type="entry name" value="KRAB_A-box"/>
    <property type="match status" value="1"/>
</dbReference>
<dbReference type="AlphaFoldDB" id="A0AAW1BUG8"/>
<dbReference type="SUPFAM" id="SSF109640">
    <property type="entry name" value="KRAB domain (Kruppel-associated box)"/>
    <property type="match status" value="1"/>
</dbReference>
<evidence type="ECO:0000259" key="2">
    <source>
        <dbReference type="PROSITE" id="PS50805"/>
    </source>
</evidence>
<name>A0AAW1BUG8_CROAD</name>
<dbReference type="GO" id="GO:0006355">
    <property type="term" value="P:regulation of DNA-templated transcription"/>
    <property type="evidence" value="ECO:0007669"/>
    <property type="project" value="InterPro"/>
</dbReference>
<dbReference type="PANTHER" id="PTHR23232:SF142">
    <property type="entry name" value="GASTRULA ZINC FINGER PROTEIN XLCGF57.1-LIKE-RELATED"/>
    <property type="match status" value="1"/>
</dbReference>
<keyword evidence="4" id="KW-1185">Reference proteome</keyword>
<feature type="region of interest" description="Disordered" evidence="1">
    <location>
        <begin position="48"/>
        <end position="96"/>
    </location>
</feature>
<dbReference type="InterPro" id="IPR050169">
    <property type="entry name" value="Krueppel_C2H2_ZnF"/>
</dbReference>
<dbReference type="InterPro" id="IPR036051">
    <property type="entry name" value="KRAB_dom_sf"/>
</dbReference>
<organism evidence="3 4">
    <name type="scientific">Crotalus adamanteus</name>
    <name type="common">Eastern diamondback rattlesnake</name>
    <dbReference type="NCBI Taxonomy" id="8729"/>
    <lineage>
        <taxon>Eukaryota</taxon>
        <taxon>Metazoa</taxon>
        <taxon>Chordata</taxon>
        <taxon>Craniata</taxon>
        <taxon>Vertebrata</taxon>
        <taxon>Euteleostomi</taxon>
        <taxon>Lepidosauria</taxon>
        <taxon>Squamata</taxon>
        <taxon>Bifurcata</taxon>
        <taxon>Unidentata</taxon>
        <taxon>Episquamata</taxon>
        <taxon>Toxicofera</taxon>
        <taxon>Serpentes</taxon>
        <taxon>Colubroidea</taxon>
        <taxon>Viperidae</taxon>
        <taxon>Crotalinae</taxon>
        <taxon>Crotalus</taxon>
    </lineage>
</organism>
<dbReference type="PROSITE" id="PS50805">
    <property type="entry name" value="KRAB"/>
    <property type="match status" value="1"/>
</dbReference>
<accession>A0AAW1BUG8</accession>
<dbReference type="SMART" id="SM00349">
    <property type="entry name" value="KRAB"/>
    <property type="match status" value="1"/>
</dbReference>
<feature type="domain" description="KRAB" evidence="2">
    <location>
        <begin position="208"/>
        <end position="265"/>
    </location>
</feature>
<reference evidence="3 4" key="1">
    <citation type="journal article" date="2024" name="Proc. Natl. Acad. Sci. U.S.A.">
        <title>The genetic regulatory architecture and epigenomic basis for age-related changes in rattlesnake venom.</title>
        <authorList>
            <person name="Hogan M.P."/>
            <person name="Holding M.L."/>
            <person name="Nystrom G.S."/>
            <person name="Colston T.J."/>
            <person name="Bartlett D.A."/>
            <person name="Mason A.J."/>
            <person name="Ellsworth S.A."/>
            <person name="Rautsaw R.M."/>
            <person name="Lawrence K.C."/>
            <person name="Strickland J.L."/>
            <person name="He B."/>
            <person name="Fraser P."/>
            <person name="Margres M.J."/>
            <person name="Gilbert D.M."/>
            <person name="Gibbs H.L."/>
            <person name="Parkinson C.L."/>
            <person name="Rokyta D.R."/>
        </authorList>
    </citation>
    <scope>NUCLEOTIDE SEQUENCE [LARGE SCALE GENOMIC DNA]</scope>
    <source>
        <strain evidence="3">DRR0105</strain>
    </source>
</reference>
<sequence length="265" mass="28599">MEGFVKHWETQVTFSGAAAEPDITPVPVGHNSLDSTLSMEEISFTSHLASRDSCVSPSHSSDYDDDDDESSTSVFGLSPIKAPVAQSSKRKETMGKEEILDPIVTVRQEQLQTATTSPLSPNNNRRNEECATFALAVADSLRKLPPERVKATQSQLFVVLAEAHSQVTKPGGCGDADSTTEFLQTALDPRSFSNDGGTTARLLSQGLLTFEKVAVRFTDEEWMLLDAGQRALYQEVMAENYGMVASLRKSVVVGEGVAKTLPGVA</sequence>
<comment type="caution">
    <text evidence="3">The sequence shown here is derived from an EMBL/GenBank/DDBJ whole genome shotgun (WGS) entry which is preliminary data.</text>
</comment>
<evidence type="ECO:0000313" key="3">
    <source>
        <dbReference type="EMBL" id="KAK9405653.1"/>
    </source>
</evidence>
<dbReference type="InterPro" id="IPR001909">
    <property type="entry name" value="KRAB"/>
</dbReference>
<dbReference type="PANTHER" id="PTHR23232">
    <property type="entry name" value="KRAB DOMAIN C2H2 ZINC FINGER"/>
    <property type="match status" value="1"/>
</dbReference>
<gene>
    <name evidence="3" type="ORF">NXF25_004427</name>
</gene>
<evidence type="ECO:0000256" key="1">
    <source>
        <dbReference type="SAM" id="MobiDB-lite"/>
    </source>
</evidence>
<protein>
    <submittedName>
        <fullName evidence="3">Zinc finger protein</fullName>
    </submittedName>
</protein>
<dbReference type="Proteomes" id="UP001474421">
    <property type="component" value="Unassembled WGS sequence"/>
</dbReference>
<dbReference type="Gene3D" id="6.10.140.140">
    <property type="match status" value="1"/>
</dbReference>
<dbReference type="EMBL" id="JAOTOJ010000002">
    <property type="protein sequence ID" value="KAK9405653.1"/>
    <property type="molecule type" value="Genomic_DNA"/>
</dbReference>
<evidence type="ECO:0000313" key="4">
    <source>
        <dbReference type="Proteomes" id="UP001474421"/>
    </source>
</evidence>
<dbReference type="Pfam" id="PF01352">
    <property type="entry name" value="KRAB"/>
    <property type="match status" value="1"/>
</dbReference>
<proteinExistence type="predicted"/>